<organism evidence="1 2">
    <name type="scientific">Caerostris extrusa</name>
    <name type="common">Bark spider</name>
    <name type="synonym">Caerostris bankana</name>
    <dbReference type="NCBI Taxonomy" id="172846"/>
    <lineage>
        <taxon>Eukaryota</taxon>
        <taxon>Metazoa</taxon>
        <taxon>Ecdysozoa</taxon>
        <taxon>Arthropoda</taxon>
        <taxon>Chelicerata</taxon>
        <taxon>Arachnida</taxon>
        <taxon>Araneae</taxon>
        <taxon>Araneomorphae</taxon>
        <taxon>Entelegynae</taxon>
        <taxon>Araneoidea</taxon>
        <taxon>Araneidae</taxon>
        <taxon>Caerostris</taxon>
    </lineage>
</organism>
<accession>A0AAV4SMR9</accession>
<comment type="caution">
    <text evidence="1">The sequence shown here is derived from an EMBL/GenBank/DDBJ whole genome shotgun (WGS) entry which is preliminary data.</text>
</comment>
<dbReference type="AlphaFoldDB" id="A0AAV4SMR9"/>
<dbReference type="EMBL" id="BPLR01009783">
    <property type="protein sequence ID" value="GIY34546.1"/>
    <property type="molecule type" value="Genomic_DNA"/>
</dbReference>
<keyword evidence="2" id="KW-1185">Reference proteome</keyword>
<dbReference type="Proteomes" id="UP001054945">
    <property type="component" value="Unassembled WGS sequence"/>
</dbReference>
<proteinExistence type="predicted"/>
<sequence length="74" mass="8230">MSPGAVAKKEKAAFPTYVMHLLKLMALEIAVMSGFAECPNDFCTVHAFLAQEKKMILSVWNVMKFDKSSSDVMD</sequence>
<reference evidence="1 2" key="1">
    <citation type="submission" date="2021-06" db="EMBL/GenBank/DDBJ databases">
        <title>Caerostris extrusa draft genome.</title>
        <authorList>
            <person name="Kono N."/>
            <person name="Arakawa K."/>
        </authorList>
    </citation>
    <scope>NUCLEOTIDE SEQUENCE [LARGE SCALE GENOMIC DNA]</scope>
</reference>
<evidence type="ECO:0000313" key="2">
    <source>
        <dbReference type="Proteomes" id="UP001054945"/>
    </source>
</evidence>
<evidence type="ECO:0000313" key="1">
    <source>
        <dbReference type="EMBL" id="GIY34546.1"/>
    </source>
</evidence>
<name>A0AAV4SMR9_CAEEX</name>
<protein>
    <submittedName>
        <fullName evidence="1">Uncharacterized protein</fullName>
    </submittedName>
</protein>
<gene>
    <name evidence="1" type="ORF">CEXT_603141</name>
</gene>